<evidence type="ECO:0000259" key="6">
    <source>
        <dbReference type="SMART" id="SM00849"/>
    </source>
</evidence>
<dbReference type="InterPro" id="IPR001279">
    <property type="entry name" value="Metallo-B-lactamas"/>
</dbReference>
<sequence length="233" mass="25662">MATEGIFVHQFALGPWDNFLYFIGDKATRTCAVVDPAWDARSILDEAAKLDVSITHMLCTHSHFDHVDQVEPLLAEIDAQVHMLGEEIDFSGFRCENLVRHSPGDSLTIGKHAEILMMHTPGHTPGSVSYRLPDSVVTGDTLFVEGCGRCDFIGGDPELMYATLHGLVDKLPGQTVVYPGHDYGSAPHSTLTAELENNPYFKKPTLAEFVAHRMDGKTPGSPLPPKPDWKPER</sequence>
<evidence type="ECO:0000313" key="7">
    <source>
        <dbReference type="EMBL" id="ACY18215.1"/>
    </source>
</evidence>
<dbReference type="Pfam" id="PF00753">
    <property type="entry name" value="Lactamase_B"/>
    <property type="match status" value="1"/>
</dbReference>
<dbReference type="CDD" id="cd16275">
    <property type="entry name" value="BaeB-like_MBL-fold"/>
    <property type="match status" value="1"/>
</dbReference>
<comment type="cofactor">
    <cofactor evidence="1">
        <name>Zn(2+)</name>
        <dbReference type="ChEBI" id="CHEBI:29105"/>
    </cofactor>
</comment>
<dbReference type="EC" id="3.1.2.6" evidence="7"/>
<keyword evidence="4" id="KW-0862">Zinc</keyword>
<dbReference type="KEGG" id="hoh:Hoch_5738"/>
<dbReference type="RefSeq" id="WP_012830807.1">
    <property type="nucleotide sequence ID" value="NC_013440.1"/>
</dbReference>
<dbReference type="PANTHER" id="PTHR46233">
    <property type="entry name" value="HYDROXYACYLGLUTATHIONE HYDROLASE GLOC"/>
    <property type="match status" value="1"/>
</dbReference>
<proteinExistence type="predicted"/>
<dbReference type="PANTHER" id="PTHR46233:SF3">
    <property type="entry name" value="HYDROXYACYLGLUTATHIONE HYDROLASE GLOC"/>
    <property type="match status" value="1"/>
</dbReference>
<dbReference type="Gene3D" id="3.60.15.10">
    <property type="entry name" value="Ribonuclease Z/Hydroxyacylglutathione hydrolase-like"/>
    <property type="match status" value="1"/>
</dbReference>
<accession>D0LH70</accession>
<dbReference type="InterPro" id="IPR036866">
    <property type="entry name" value="RibonucZ/Hydroxyglut_hydro"/>
</dbReference>
<evidence type="ECO:0000256" key="3">
    <source>
        <dbReference type="ARBA" id="ARBA00022801"/>
    </source>
</evidence>
<organism evidence="7 8">
    <name type="scientific">Haliangium ochraceum (strain DSM 14365 / JCM 11303 / SMP-2)</name>
    <dbReference type="NCBI Taxonomy" id="502025"/>
    <lineage>
        <taxon>Bacteria</taxon>
        <taxon>Pseudomonadati</taxon>
        <taxon>Myxococcota</taxon>
        <taxon>Polyangia</taxon>
        <taxon>Haliangiales</taxon>
        <taxon>Kofleriaceae</taxon>
        <taxon>Haliangium</taxon>
    </lineage>
</organism>
<dbReference type="OrthoDB" id="9802991at2"/>
<evidence type="ECO:0000256" key="4">
    <source>
        <dbReference type="ARBA" id="ARBA00022833"/>
    </source>
</evidence>
<dbReference type="Proteomes" id="UP000001880">
    <property type="component" value="Chromosome"/>
</dbReference>
<reference evidence="7 8" key="1">
    <citation type="journal article" date="2010" name="Stand. Genomic Sci.">
        <title>Complete genome sequence of Haliangium ochraceum type strain (SMP-2).</title>
        <authorList>
            <consortium name="US DOE Joint Genome Institute (JGI-PGF)"/>
            <person name="Ivanova N."/>
            <person name="Daum C."/>
            <person name="Lang E."/>
            <person name="Abt B."/>
            <person name="Kopitz M."/>
            <person name="Saunders E."/>
            <person name="Lapidus A."/>
            <person name="Lucas S."/>
            <person name="Glavina Del Rio T."/>
            <person name="Nolan M."/>
            <person name="Tice H."/>
            <person name="Copeland A."/>
            <person name="Cheng J.F."/>
            <person name="Chen F."/>
            <person name="Bruce D."/>
            <person name="Goodwin L."/>
            <person name="Pitluck S."/>
            <person name="Mavromatis K."/>
            <person name="Pati A."/>
            <person name="Mikhailova N."/>
            <person name="Chen A."/>
            <person name="Palaniappan K."/>
            <person name="Land M."/>
            <person name="Hauser L."/>
            <person name="Chang Y.J."/>
            <person name="Jeffries C.D."/>
            <person name="Detter J.C."/>
            <person name="Brettin T."/>
            <person name="Rohde M."/>
            <person name="Goker M."/>
            <person name="Bristow J."/>
            <person name="Markowitz V."/>
            <person name="Eisen J.A."/>
            <person name="Hugenholtz P."/>
            <person name="Kyrpides N.C."/>
            <person name="Klenk H.P."/>
        </authorList>
    </citation>
    <scope>NUCLEOTIDE SEQUENCE [LARGE SCALE GENOMIC DNA]</scope>
    <source>
        <strain evidence="8">DSM 14365 / CIP 107738 / JCM 11303 / AJ 13395 / SMP-2</strain>
    </source>
</reference>
<dbReference type="InterPro" id="IPR051453">
    <property type="entry name" value="MBL_Glyoxalase_II"/>
</dbReference>
<evidence type="ECO:0000256" key="5">
    <source>
        <dbReference type="SAM" id="MobiDB-lite"/>
    </source>
</evidence>
<keyword evidence="8" id="KW-1185">Reference proteome</keyword>
<dbReference type="SMART" id="SM00849">
    <property type="entry name" value="Lactamase_B"/>
    <property type="match status" value="1"/>
</dbReference>
<dbReference type="GO" id="GO:0004416">
    <property type="term" value="F:hydroxyacylglutathione hydrolase activity"/>
    <property type="evidence" value="ECO:0007669"/>
    <property type="project" value="UniProtKB-EC"/>
</dbReference>
<evidence type="ECO:0000256" key="2">
    <source>
        <dbReference type="ARBA" id="ARBA00022723"/>
    </source>
</evidence>
<protein>
    <submittedName>
        <fullName evidence="7">Hydroxyacylglutathione hydrolase</fullName>
        <ecNumber evidence="7">3.1.2.6</ecNumber>
    </submittedName>
</protein>
<gene>
    <name evidence="7" type="ordered locus">Hoch_5738</name>
</gene>
<dbReference type="GO" id="GO:0046872">
    <property type="term" value="F:metal ion binding"/>
    <property type="evidence" value="ECO:0007669"/>
    <property type="project" value="UniProtKB-KW"/>
</dbReference>
<dbReference type="EMBL" id="CP001804">
    <property type="protein sequence ID" value="ACY18215.1"/>
    <property type="molecule type" value="Genomic_DNA"/>
</dbReference>
<dbReference type="SUPFAM" id="SSF56281">
    <property type="entry name" value="Metallo-hydrolase/oxidoreductase"/>
    <property type="match status" value="1"/>
</dbReference>
<name>D0LH70_HALO1</name>
<keyword evidence="2" id="KW-0479">Metal-binding</keyword>
<keyword evidence="3 7" id="KW-0378">Hydrolase</keyword>
<evidence type="ECO:0000256" key="1">
    <source>
        <dbReference type="ARBA" id="ARBA00001947"/>
    </source>
</evidence>
<dbReference type="HOGENOM" id="CLU_030571_5_3_7"/>
<feature type="domain" description="Metallo-beta-lactamase" evidence="6">
    <location>
        <begin position="17"/>
        <end position="181"/>
    </location>
</feature>
<dbReference type="AlphaFoldDB" id="D0LH70"/>
<dbReference type="STRING" id="502025.Hoch_5738"/>
<dbReference type="eggNOG" id="COG0491">
    <property type="taxonomic scope" value="Bacteria"/>
</dbReference>
<evidence type="ECO:0000313" key="8">
    <source>
        <dbReference type="Proteomes" id="UP000001880"/>
    </source>
</evidence>
<feature type="region of interest" description="Disordered" evidence="5">
    <location>
        <begin position="214"/>
        <end position="233"/>
    </location>
</feature>